<evidence type="ECO:0000256" key="3">
    <source>
        <dbReference type="ARBA" id="ARBA00022531"/>
    </source>
</evidence>
<dbReference type="InterPro" id="IPR003683">
    <property type="entry name" value="Cyt_6/f_cplx_su5"/>
</dbReference>
<keyword evidence="9" id="KW-0934">Plastid</keyword>
<gene>
    <name evidence="9" type="primary">petG</name>
</gene>
<dbReference type="SUPFAM" id="SSF103446">
    <property type="entry name" value="PetG subunit of the cytochrome b6f complex"/>
    <property type="match status" value="1"/>
</dbReference>
<dbReference type="GO" id="GO:0009512">
    <property type="term" value="C:cytochrome b6f complex"/>
    <property type="evidence" value="ECO:0007669"/>
    <property type="project" value="InterPro"/>
</dbReference>
<protein>
    <submittedName>
        <fullName evidence="9">Cytochrome b6/f complex subunit V</fullName>
    </submittedName>
</protein>
<organism evidence="9">
    <name type="scientific">Aphyllon epigalium subsp. notocalifornicum</name>
    <dbReference type="NCBI Taxonomy" id="2249433"/>
    <lineage>
        <taxon>Eukaryota</taxon>
        <taxon>Viridiplantae</taxon>
        <taxon>Streptophyta</taxon>
        <taxon>Embryophyta</taxon>
        <taxon>Tracheophyta</taxon>
        <taxon>Spermatophyta</taxon>
        <taxon>Magnoliopsida</taxon>
        <taxon>eudicotyledons</taxon>
        <taxon>Gunneridae</taxon>
        <taxon>Pentapetalae</taxon>
        <taxon>asterids</taxon>
        <taxon>lamiids</taxon>
        <taxon>Lamiales</taxon>
        <taxon>Orobanchaceae</taxon>
        <taxon>Orobancheae</taxon>
        <taxon>Aphyllon</taxon>
    </lineage>
</organism>
<evidence type="ECO:0000313" key="9">
    <source>
        <dbReference type="EMBL" id="AYC63736.1"/>
    </source>
</evidence>
<accession>A0A386AWK7</accession>
<keyword evidence="7 8" id="KW-0472">Membrane</keyword>
<evidence type="ECO:0000256" key="1">
    <source>
        <dbReference type="ARBA" id="ARBA00004167"/>
    </source>
</evidence>
<feature type="transmembrane region" description="Helical" evidence="8">
    <location>
        <begin position="6"/>
        <end position="27"/>
    </location>
</feature>
<evidence type="ECO:0000256" key="4">
    <source>
        <dbReference type="ARBA" id="ARBA00022692"/>
    </source>
</evidence>
<evidence type="ECO:0000256" key="8">
    <source>
        <dbReference type="SAM" id="Phobius"/>
    </source>
</evidence>
<dbReference type="InterPro" id="IPR036099">
    <property type="entry name" value="Cyt_6/f_cplx_su5_sf"/>
</dbReference>
<dbReference type="GO" id="GO:0016020">
    <property type="term" value="C:membrane"/>
    <property type="evidence" value="ECO:0007669"/>
    <property type="project" value="UniProtKB-SubCell"/>
</dbReference>
<evidence type="ECO:0000256" key="6">
    <source>
        <dbReference type="ARBA" id="ARBA00022989"/>
    </source>
</evidence>
<dbReference type="Pfam" id="PF02529">
    <property type="entry name" value="PetG"/>
    <property type="match status" value="1"/>
</dbReference>
<comment type="subcellular location">
    <subcellularLocation>
        <location evidence="1">Membrane</location>
        <topology evidence="1">Single-pass membrane protein</topology>
    </subcellularLocation>
</comment>
<dbReference type="AlphaFoldDB" id="A0A386AWK7"/>
<evidence type="ECO:0000256" key="5">
    <source>
        <dbReference type="ARBA" id="ARBA00022982"/>
    </source>
</evidence>
<evidence type="ECO:0000256" key="7">
    <source>
        <dbReference type="ARBA" id="ARBA00023136"/>
    </source>
</evidence>
<keyword evidence="3" id="KW-0602">Photosynthesis</keyword>
<sequence>MIEVFIFRIVLGLITITLAVLLITAYLQYGCGDQLDL</sequence>
<keyword evidence="4 8" id="KW-0812">Transmembrane</keyword>
<keyword evidence="2" id="KW-0813">Transport</keyword>
<dbReference type="GO" id="GO:0015979">
    <property type="term" value="P:photosynthesis"/>
    <property type="evidence" value="ECO:0007669"/>
    <property type="project" value="UniProtKB-KW"/>
</dbReference>
<name>A0A386AWK7_9LAMI</name>
<keyword evidence="6 8" id="KW-1133">Transmembrane helix</keyword>
<evidence type="ECO:0000256" key="2">
    <source>
        <dbReference type="ARBA" id="ARBA00022448"/>
    </source>
</evidence>
<dbReference type="EMBL" id="MH050786">
    <property type="protein sequence ID" value="AYC63736.1"/>
    <property type="molecule type" value="Genomic_DNA"/>
</dbReference>
<keyword evidence="9" id="KW-0150">Chloroplast</keyword>
<proteinExistence type="predicted"/>
<reference evidence="9" key="1">
    <citation type="journal article" date="2018" name="Proc. R. Soc. B">
        <title>Punctuated plastome reduction and host-parasite horizontal gene transfer in the holoparasitic plant genus Aphyllon.</title>
        <authorList>
            <person name="Schneider A.C."/>
            <person name="Chun H."/>
            <person name="Stefanovic S."/>
            <person name="Baldwin B.G."/>
        </authorList>
    </citation>
    <scope>NUCLEOTIDE SEQUENCE</scope>
</reference>
<geneLocation type="chloroplast" evidence="9"/>
<keyword evidence="5" id="KW-0249">Electron transport</keyword>